<dbReference type="Proteomes" id="UP000275910">
    <property type="component" value="Unassembled WGS sequence"/>
</dbReference>
<dbReference type="InterPro" id="IPR025885">
    <property type="entry name" value="PapC_N"/>
</dbReference>
<dbReference type="GO" id="GO:0015473">
    <property type="term" value="F:fimbrial usher porin activity"/>
    <property type="evidence" value="ECO:0007669"/>
    <property type="project" value="InterPro"/>
</dbReference>
<keyword evidence="6" id="KW-0732">Signal</keyword>
<dbReference type="GO" id="GO:0009279">
    <property type="term" value="C:cell outer membrane"/>
    <property type="evidence" value="ECO:0007669"/>
    <property type="project" value="UniProtKB-SubCell"/>
</dbReference>
<evidence type="ECO:0000256" key="8">
    <source>
        <dbReference type="ARBA" id="ARBA00023237"/>
    </source>
</evidence>
<dbReference type="Gene3D" id="2.60.40.3110">
    <property type="match status" value="1"/>
</dbReference>
<evidence type="ECO:0000313" key="14">
    <source>
        <dbReference type="Proteomes" id="UP000275910"/>
    </source>
</evidence>
<dbReference type="Gene3D" id="2.60.40.2610">
    <property type="entry name" value="Outer membrane usher protein FimD, plug domain"/>
    <property type="match status" value="1"/>
</dbReference>
<keyword evidence="8 9" id="KW-0998">Cell outer membrane</keyword>
<dbReference type="Pfam" id="PF13953">
    <property type="entry name" value="PapC_C"/>
    <property type="match status" value="1"/>
</dbReference>
<comment type="similarity">
    <text evidence="2 9">Belongs to the fimbrial export usher family.</text>
</comment>
<dbReference type="Gene3D" id="3.10.20.410">
    <property type="match status" value="1"/>
</dbReference>
<sequence length="900" mass="94401">MARIVSPPTAAAPAAPRTPGAHAWRGGLCLGIAFAGAVQAAPPPGPQAAPASAPAASAPSQPASSLPAPPIPAVPMPMPAPSQPSPALPAQAGRAQAGSAQSAPHTESQAAAQPDSGFDLRYLSGSARQADLSRFARAGEVAPGRYRLDVRVNGAFAVREEIEFRSAQPDAPAQPCLGGALLRRLGVDLPAAADEPECIDLAGRVPHAAVQVDFAELALDLSVPQAALRRSARGAVAPELWQSGENALVLGYSYSASRLRGDDGDYESNYLGVELGANLGRWQYHQRGALSWAGGESRRWDTQAAYVERALPAWSGRLQLGRATAGDPTLGVYGFRGARLVKDERMVPDSLRGYAPVVRGTAYSNAVVEIRQRGSLLYRANVAPGPFEIDDLYAASNGGDLDVAVIEADGRVAQFRVANASNPQLRRAGSLGYEFVLGQVDETALSQRPGVAQASAQYGFSNVFTGYAGGLVSRGYRSAVLGAAWNTDWGAFSLDANPVRIDGLGSALRWRGGYNRRFDFGLVVAATASVYADGPHLDLYGALRRREQPGPGAAPRSLRDSGQLSLSWPLGARTSLYLSGSRLSYRDGASSGNYQAGVRGQWRNLGIVFTAARVDDASGRRDDQYFLGLTLPLGRAATAAASLERSERGTDTRLGISGSLGQEDVFGYGVSVADGAGGDRTGAANALYRAPQATLNASYGWGRGYRQYGWGVDGVAVLHGDGLTLGPQYGETLALVEADGAQGARLLNQGGARVDRRGYALAPYLIPYARNTVEIDPLSARAQVEIAGTAQTVVPLAGAVVRVEYPTQSGRGAILSVRDETGAALPFAAEVLDESGRSVGAVAQASRIYATGLAERGRLYVRWGAQGGRRCAIDYVLPPTRQSENAYALVEAVCHRDDAR</sequence>
<evidence type="ECO:0000256" key="1">
    <source>
        <dbReference type="ARBA" id="ARBA00004571"/>
    </source>
</evidence>
<dbReference type="EMBL" id="RCTY01000006">
    <property type="protein sequence ID" value="ROU08978.1"/>
    <property type="molecule type" value="Genomic_DNA"/>
</dbReference>
<comment type="caution">
    <text evidence="13">The sequence shown here is derived from an EMBL/GenBank/DDBJ whole genome shotgun (WGS) entry which is preliminary data.</text>
</comment>
<feature type="compositionally biased region" description="Pro residues" evidence="10">
    <location>
        <begin position="67"/>
        <end position="87"/>
    </location>
</feature>
<dbReference type="Gene3D" id="2.60.40.2070">
    <property type="match status" value="1"/>
</dbReference>
<evidence type="ECO:0000256" key="9">
    <source>
        <dbReference type="RuleBase" id="RU003884"/>
    </source>
</evidence>
<feature type="region of interest" description="Disordered" evidence="10">
    <location>
        <begin position="1"/>
        <end position="20"/>
    </location>
</feature>
<keyword evidence="3 9" id="KW-0813">Transport</keyword>
<protein>
    <submittedName>
        <fullName evidence="13">Fimbrial biogenesis outer membrane usher protein</fullName>
    </submittedName>
</protein>
<dbReference type="InterPro" id="IPR018030">
    <property type="entry name" value="Fimbrial_membr_usher_CS"/>
</dbReference>
<dbReference type="PANTHER" id="PTHR30451:SF20">
    <property type="entry name" value="FIMBRIAE USHER"/>
    <property type="match status" value="1"/>
</dbReference>
<keyword evidence="7 9" id="KW-0472">Membrane</keyword>
<dbReference type="PROSITE" id="PS01151">
    <property type="entry name" value="FIMBRIAL_USHER"/>
    <property type="match status" value="1"/>
</dbReference>
<keyword evidence="9" id="KW-1029">Fimbrium biogenesis</keyword>
<dbReference type="InterPro" id="IPR042186">
    <property type="entry name" value="FimD_plug_dom"/>
</dbReference>
<dbReference type="InterPro" id="IPR037224">
    <property type="entry name" value="PapC_N_sf"/>
</dbReference>
<dbReference type="InterPro" id="IPR025949">
    <property type="entry name" value="PapC-like_C"/>
</dbReference>
<feature type="compositionally biased region" description="Low complexity" evidence="10">
    <location>
        <begin position="7"/>
        <end position="20"/>
    </location>
</feature>
<evidence type="ECO:0000256" key="10">
    <source>
        <dbReference type="SAM" id="MobiDB-lite"/>
    </source>
</evidence>
<dbReference type="InterPro" id="IPR043142">
    <property type="entry name" value="PapC-like_C_sf"/>
</dbReference>
<dbReference type="AlphaFoldDB" id="A0A3N2RNH1"/>
<comment type="subcellular location">
    <subcellularLocation>
        <location evidence="1 9">Cell outer membrane</location>
        <topology evidence="1 9">Multi-pass membrane protein</topology>
    </subcellularLocation>
</comment>
<dbReference type="InterPro" id="IPR000015">
    <property type="entry name" value="Fimb_usher"/>
</dbReference>
<evidence type="ECO:0000256" key="7">
    <source>
        <dbReference type="ARBA" id="ARBA00023136"/>
    </source>
</evidence>
<proteinExistence type="inferred from homology"/>
<feature type="compositionally biased region" description="Low complexity" evidence="10">
    <location>
        <begin position="88"/>
        <end position="103"/>
    </location>
</feature>
<reference evidence="13 14" key="1">
    <citation type="submission" date="2018-10" db="EMBL/GenBank/DDBJ databases">
        <title>The genome of Lysobacter enzymogenes OH11.</title>
        <authorList>
            <person name="Liu F."/>
            <person name="Zhao Y."/>
            <person name="Qian G."/>
            <person name="Chen Y."/>
            <person name="Xu H."/>
        </authorList>
    </citation>
    <scope>NUCLEOTIDE SEQUENCE [LARGE SCALE GENOMIC DNA]</scope>
    <source>
        <strain evidence="13 14">OH11</strain>
    </source>
</reference>
<evidence type="ECO:0000256" key="2">
    <source>
        <dbReference type="ARBA" id="ARBA00008064"/>
    </source>
</evidence>
<evidence type="ECO:0000313" key="13">
    <source>
        <dbReference type="EMBL" id="ROU08978.1"/>
    </source>
</evidence>
<evidence type="ECO:0000256" key="3">
    <source>
        <dbReference type="ARBA" id="ARBA00022448"/>
    </source>
</evidence>
<dbReference type="Pfam" id="PF00577">
    <property type="entry name" value="Usher"/>
    <property type="match status" value="1"/>
</dbReference>
<gene>
    <name evidence="13" type="ORF">D9T17_02570</name>
</gene>
<accession>A0A3N2RNH1</accession>
<feature type="region of interest" description="Disordered" evidence="10">
    <location>
        <begin position="40"/>
        <end position="117"/>
    </location>
</feature>
<dbReference type="SUPFAM" id="SSF141729">
    <property type="entry name" value="FimD N-terminal domain-like"/>
    <property type="match status" value="1"/>
</dbReference>
<dbReference type="GO" id="GO:0009297">
    <property type="term" value="P:pilus assembly"/>
    <property type="evidence" value="ECO:0007669"/>
    <property type="project" value="InterPro"/>
</dbReference>
<evidence type="ECO:0000256" key="5">
    <source>
        <dbReference type="ARBA" id="ARBA00022692"/>
    </source>
</evidence>
<name>A0A3N2RNH1_LYSEN</name>
<evidence type="ECO:0000259" key="11">
    <source>
        <dbReference type="Pfam" id="PF13953"/>
    </source>
</evidence>
<evidence type="ECO:0000256" key="6">
    <source>
        <dbReference type="ARBA" id="ARBA00022729"/>
    </source>
</evidence>
<keyword evidence="4" id="KW-1134">Transmembrane beta strand</keyword>
<feature type="compositionally biased region" description="Low complexity" evidence="10">
    <location>
        <begin position="48"/>
        <end position="66"/>
    </location>
</feature>
<dbReference type="PANTHER" id="PTHR30451">
    <property type="entry name" value="OUTER MEMBRANE USHER PROTEIN"/>
    <property type="match status" value="1"/>
</dbReference>
<dbReference type="Pfam" id="PF13954">
    <property type="entry name" value="PapC_N"/>
    <property type="match status" value="1"/>
</dbReference>
<organism evidence="13 14">
    <name type="scientific">Lysobacter enzymogenes</name>
    <dbReference type="NCBI Taxonomy" id="69"/>
    <lineage>
        <taxon>Bacteria</taxon>
        <taxon>Pseudomonadati</taxon>
        <taxon>Pseudomonadota</taxon>
        <taxon>Gammaproteobacteria</taxon>
        <taxon>Lysobacterales</taxon>
        <taxon>Lysobacteraceae</taxon>
        <taxon>Lysobacter</taxon>
    </lineage>
</organism>
<feature type="domain" description="PapC-like C-terminal" evidence="11">
    <location>
        <begin position="815"/>
        <end position="879"/>
    </location>
</feature>
<feature type="domain" description="PapC N-terminal" evidence="12">
    <location>
        <begin position="118"/>
        <end position="255"/>
    </location>
</feature>
<evidence type="ECO:0000256" key="4">
    <source>
        <dbReference type="ARBA" id="ARBA00022452"/>
    </source>
</evidence>
<evidence type="ECO:0000259" key="12">
    <source>
        <dbReference type="Pfam" id="PF13954"/>
    </source>
</evidence>
<keyword evidence="5 9" id="KW-0812">Transmembrane</keyword>